<evidence type="ECO:0000256" key="3">
    <source>
        <dbReference type="ARBA" id="ARBA00022692"/>
    </source>
</evidence>
<feature type="transmembrane region" description="Helical" evidence="6">
    <location>
        <begin position="431"/>
        <end position="453"/>
    </location>
</feature>
<feature type="transmembrane region" description="Helical" evidence="6">
    <location>
        <begin position="473"/>
        <end position="496"/>
    </location>
</feature>
<feature type="transmembrane region" description="Helical" evidence="6">
    <location>
        <begin position="187"/>
        <end position="209"/>
    </location>
</feature>
<keyword evidence="4 6" id="KW-1133">Transmembrane helix</keyword>
<dbReference type="InterPro" id="IPR002528">
    <property type="entry name" value="MATE_fam"/>
</dbReference>
<comment type="caution">
    <text evidence="7">The sequence shown here is derived from an EMBL/GenBank/DDBJ whole genome shotgun (WGS) entry which is preliminary data.</text>
</comment>
<dbReference type="NCBIfam" id="TIGR00797">
    <property type="entry name" value="matE"/>
    <property type="match status" value="1"/>
</dbReference>
<feature type="transmembrane region" description="Helical" evidence="6">
    <location>
        <begin position="341"/>
        <end position="362"/>
    </location>
</feature>
<comment type="similarity">
    <text evidence="2">Belongs to the multi antimicrobial extrusion (MATE) (TC 2.A.66.1) family.</text>
</comment>
<feature type="transmembrane region" description="Helical" evidence="6">
    <location>
        <begin position="287"/>
        <end position="304"/>
    </location>
</feature>
<feature type="transmembrane region" description="Helical" evidence="6">
    <location>
        <begin position="516"/>
        <end position="533"/>
    </location>
</feature>
<evidence type="ECO:0000313" key="8">
    <source>
        <dbReference type="Proteomes" id="UP000324585"/>
    </source>
</evidence>
<dbReference type="Proteomes" id="UP000324585">
    <property type="component" value="Unassembled WGS sequence"/>
</dbReference>
<keyword evidence="8" id="KW-1185">Reference proteome</keyword>
<feature type="transmembrane region" description="Helical" evidence="6">
    <location>
        <begin position="400"/>
        <end position="419"/>
    </location>
</feature>
<evidence type="ECO:0000313" key="7">
    <source>
        <dbReference type="EMBL" id="KAA8496299.1"/>
    </source>
</evidence>
<dbReference type="PANTHER" id="PTHR42893">
    <property type="entry name" value="PROTEIN DETOXIFICATION 44, CHLOROPLASTIC-RELATED"/>
    <property type="match status" value="1"/>
</dbReference>
<sequence length="664" mass="71664">MAAFNCGWIPCRLNSSVGDNVSPLHMRIRVAGAQGRSVTGGCVTETAHCHGWIRSGPRCARKPTLGRLMALRHRVRQVTRYSCSSMDMDADGNAADVIAAGADELGTTDRTPSLSPLAITKEHSDYDAALDAVPPRHEQEREFRKALIGLAVPAMGAVLVDPFLSIVDTMYVARLGTLQLASLGPCTSLFNFIFSAWMPLFTISTSVAVSSCFKCDMASNPEDSDGVPADGLLCSPDARKAAQIVLFAGTLAVCVGLALLLVAWQFAEPLLRAVNASDALMPHALGYLRARLLALPFLFVLLVCDGAHRGVSDTRTPLVMSTLCGAINCVLDPLLMFQFGWGVPGAAAATSAAQIIVALAFAQRVLAQPQRFDIRGAIHARMPFPARADRMAFFRASSALLVRQLTNVSVWTLMSAFASRMGVLHTAAHQVVITAFVFCGYLHDGVAVAGQILTSRYLQLRPTRVALRVARRFVSTAARLSLVSSLGIALAAQASLHLWVPALASDTAVRAMATRTLRALLLLYPVFTQVWLRDALSFGAQDYAFNARALVAATLMVVPVFALITAARPSTVGLAMGFGAGFEPSVTALWAALALAYFLPRLLMHLHRLYVSRTGPFATATGWRALHVHVWMTQLDAMYIGPKKQREKTMSEERDDRVRLDFAT</sequence>
<protein>
    <submittedName>
        <fullName evidence="7">Protein DETOXIFICATION 45, chloroplastic</fullName>
    </submittedName>
</protein>
<feature type="transmembrane region" description="Helical" evidence="6">
    <location>
        <begin position="146"/>
        <end position="167"/>
    </location>
</feature>
<keyword evidence="5 6" id="KW-0472">Membrane</keyword>
<dbReference type="GO" id="GO:0016020">
    <property type="term" value="C:membrane"/>
    <property type="evidence" value="ECO:0007669"/>
    <property type="project" value="UniProtKB-SubCell"/>
</dbReference>
<dbReference type="Pfam" id="PF01554">
    <property type="entry name" value="MatE"/>
    <property type="match status" value="1"/>
</dbReference>
<dbReference type="OrthoDB" id="2126698at2759"/>
<keyword evidence="3 6" id="KW-0812">Transmembrane</keyword>
<proteinExistence type="inferred from homology"/>
<dbReference type="EMBL" id="VRMN01000002">
    <property type="protein sequence ID" value="KAA8496299.1"/>
    <property type="molecule type" value="Genomic_DNA"/>
</dbReference>
<evidence type="ECO:0000256" key="4">
    <source>
        <dbReference type="ARBA" id="ARBA00022989"/>
    </source>
</evidence>
<evidence type="ECO:0000256" key="2">
    <source>
        <dbReference type="ARBA" id="ARBA00010199"/>
    </source>
</evidence>
<feature type="transmembrane region" description="Helical" evidence="6">
    <location>
        <begin position="316"/>
        <end position="335"/>
    </location>
</feature>
<dbReference type="GO" id="GO:0042910">
    <property type="term" value="F:xenobiotic transmembrane transporter activity"/>
    <property type="evidence" value="ECO:0007669"/>
    <property type="project" value="InterPro"/>
</dbReference>
<gene>
    <name evidence="7" type="ORF">FVE85_0028</name>
</gene>
<evidence type="ECO:0000256" key="1">
    <source>
        <dbReference type="ARBA" id="ARBA00004141"/>
    </source>
</evidence>
<evidence type="ECO:0000256" key="5">
    <source>
        <dbReference type="ARBA" id="ARBA00023136"/>
    </source>
</evidence>
<feature type="transmembrane region" description="Helical" evidence="6">
    <location>
        <begin position="587"/>
        <end position="604"/>
    </location>
</feature>
<dbReference type="InterPro" id="IPR044644">
    <property type="entry name" value="DinF-like"/>
</dbReference>
<dbReference type="GO" id="GO:0015297">
    <property type="term" value="F:antiporter activity"/>
    <property type="evidence" value="ECO:0007669"/>
    <property type="project" value="InterPro"/>
</dbReference>
<feature type="transmembrane region" description="Helical" evidence="6">
    <location>
        <begin position="545"/>
        <end position="567"/>
    </location>
</feature>
<comment type="subcellular location">
    <subcellularLocation>
        <location evidence="1">Membrane</location>
        <topology evidence="1">Multi-pass membrane protein</topology>
    </subcellularLocation>
</comment>
<dbReference type="AlphaFoldDB" id="A0A5J4YXJ0"/>
<evidence type="ECO:0000256" key="6">
    <source>
        <dbReference type="SAM" id="Phobius"/>
    </source>
</evidence>
<name>A0A5J4YXJ0_PORPP</name>
<feature type="transmembrane region" description="Helical" evidence="6">
    <location>
        <begin position="244"/>
        <end position="267"/>
    </location>
</feature>
<dbReference type="PANTHER" id="PTHR42893:SF44">
    <property type="entry name" value="PROTEIN DETOXIFICATION"/>
    <property type="match status" value="1"/>
</dbReference>
<accession>A0A5J4YXJ0</accession>
<reference evidence="8" key="1">
    <citation type="journal article" date="2019" name="Nat. Commun.">
        <title>Expansion of phycobilisome linker gene families in mesophilic red algae.</title>
        <authorList>
            <person name="Lee J."/>
            <person name="Kim D."/>
            <person name="Bhattacharya D."/>
            <person name="Yoon H.S."/>
        </authorList>
    </citation>
    <scope>NUCLEOTIDE SEQUENCE [LARGE SCALE GENOMIC DNA]</scope>
    <source>
        <strain evidence="8">CCMP 1328</strain>
    </source>
</reference>
<organism evidence="7 8">
    <name type="scientific">Porphyridium purpureum</name>
    <name type="common">Red alga</name>
    <name type="synonym">Porphyridium cruentum</name>
    <dbReference type="NCBI Taxonomy" id="35688"/>
    <lineage>
        <taxon>Eukaryota</taxon>
        <taxon>Rhodophyta</taxon>
        <taxon>Bangiophyceae</taxon>
        <taxon>Porphyridiales</taxon>
        <taxon>Porphyridiaceae</taxon>
        <taxon>Porphyridium</taxon>
    </lineage>
</organism>